<dbReference type="CDD" id="cd00093">
    <property type="entry name" value="HTH_XRE"/>
    <property type="match status" value="1"/>
</dbReference>
<dbReference type="RefSeq" id="WP_359656848.1">
    <property type="nucleotide sequence ID" value="NZ_JBEXZP010000153.1"/>
</dbReference>
<evidence type="ECO:0000313" key="2">
    <source>
        <dbReference type="EMBL" id="MEU0712216.1"/>
    </source>
</evidence>
<name>A0ABV2WFT8_9ACTN</name>
<dbReference type="EMBL" id="JBEXZR010000052">
    <property type="protein sequence ID" value="MEU0712216.1"/>
    <property type="molecule type" value="Genomic_DNA"/>
</dbReference>
<dbReference type="SMART" id="SM00530">
    <property type="entry name" value="HTH_XRE"/>
    <property type="match status" value="1"/>
</dbReference>
<evidence type="ECO:0000313" key="3">
    <source>
        <dbReference type="Proteomes" id="UP001550378"/>
    </source>
</evidence>
<dbReference type="InterPro" id="IPR010982">
    <property type="entry name" value="Lambda_DNA-bd_dom_sf"/>
</dbReference>
<accession>A0ABV2WFT8</accession>
<evidence type="ECO:0000259" key="1">
    <source>
        <dbReference type="PROSITE" id="PS50943"/>
    </source>
</evidence>
<proteinExistence type="predicted"/>
<sequence>MPGVPRQPDPPWIIEERQRLGVRVREAREYANLTQEGLEERSGVKRLTLQRIESGSTDARISWLMRIAHALDLPVTEFLPQSRPPGPPNRRAEP</sequence>
<dbReference type="Proteomes" id="UP001550378">
    <property type="component" value="Unassembled WGS sequence"/>
</dbReference>
<keyword evidence="3" id="KW-1185">Reference proteome</keyword>
<dbReference type="PROSITE" id="PS50943">
    <property type="entry name" value="HTH_CROC1"/>
    <property type="match status" value="1"/>
</dbReference>
<feature type="domain" description="HTH cro/C1-type" evidence="1">
    <location>
        <begin position="24"/>
        <end position="78"/>
    </location>
</feature>
<organism evidence="2 3">
    <name type="scientific">Streptomyces lavendulocolor</name>
    <dbReference type="NCBI Taxonomy" id="67316"/>
    <lineage>
        <taxon>Bacteria</taxon>
        <taxon>Bacillati</taxon>
        <taxon>Actinomycetota</taxon>
        <taxon>Actinomycetes</taxon>
        <taxon>Kitasatosporales</taxon>
        <taxon>Streptomycetaceae</taxon>
        <taxon>Streptomyces</taxon>
    </lineage>
</organism>
<dbReference type="Gene3D" id="1.10.260.40">
    <property type="entry name" value="lambda repressor-like DNA-binding domains"/>
    <property type="match status" value="1"/>
</dbReference>
<protein>
    <submittedName>
        <fullName evidence="2">Helix-turn-helix transcriptional regulator</fullName>
    </submittedName>
</protein>
<dbReference type="Pfam" id="PF13560">
    <property type="entry name" value="HTH_31"/>
    <property type="match status" value="1"/>
</dbReference>
<dbReference type="InterPro" id="IPR001387">
    <property type="entry name" value="Cro/C1-type_HTH"/>
</dbReference>
<gene>
    <name evidence="2" type="ORF">ABZ508_33200</name>
</gene>
<comment type="caution">
    <text evidence="2">The sequence shown here is derived from an EMBL/GenBank/DDBJ whole genome shotgun (WGS) entry which is preliminary data.</text>
</comment>
<dbReference type="SUPFAM" id="SSF47413">
    <property type="entry name" value="lambda repressor-like DNA-binding domains"/>
    <property type="match status" value="1"/>
</dbReference>
<reference evidence="2 3" key="1">
    <citation type="submission" date="2024-06" db="EMBL/GenBank/DDBJ databases">
        <title>The Natural Products Discovery Center: Release of the First 8490 Sequenced Strains for Exploring Actinobacteria Biosynthetic Diversity.</title>
        <authorList>
            <person name="Kalkreuter E."/>
            <person name="Kautsar S.A."/>
            <person name="Yang D."/>
            <person name="Bader C.D."/>
            <person name="Teijaro C.N."/>
            <person name="Fluegel L."/>
            <person name="Davis C.M."/>
            <person name="Simpson J.R."/>
            <person name="Lauterbach L."/>
            <person name="Steele A.D."/>
            <person name="Gui C."/>
            <person name="Meng S."/>
            <person name="Li G."/>
            <person name="Viehrig K."/>
            <person name="Ye F."/>
            <person name="Su P."/>
            <person name="Kiefer A.F."/>
            <person name="Nichols A."/>
            <person name="Cepeda A.J."/>
            <person name="Yan W."/>
            <person name="Fan B."/>
            <person name="Jiang Y."/>
            <person name="Adhikari A."/>
            <person name="Zheng C.-J."/>
            <person name="Schuster L."/>
            <person name="Cowan T.M."/>
            <person name="Smanski M.J."/>
            <person name="Chevrette M.G."/>
            <person name="De Carvalho L.P.S."/>
            <person name="Shen B."/>
        </authorList>
    </citation>
    <scope>NUCLEOTIDE SEQUENCE [LARGE SCALE GENOMIC DNA]</scope>
    <source>
        <strain evidence="2 3">NPDC006337</strain>
    </source>
</reference>